<dbReference type="InterPro" id="IPR051253">
    <property type="entry name" value="11-beta-HSD"/>
</dbReference>
<dbReference type="InterPro" id="IPR036291">
    <property type="entry name" value="NAD(P)-bd_dom_sf"/>
</dbReference>
<organism evidence="1 2">
    <name type="scientific">Ambispora gerdemannii</name>
    <dbReference type="NCBI Taxonomy" id="144530"/>
    <lineage>
        <taxon>Eukaryota</taxon>
        <taxon>Fungi</taxon>
        <taxon>Fungi incertae sedis</taxon>
        <taxon>Mucoromycota</taxon>
        <taxon>Glomeromycotina</taxon>
        <taxon>Glomeromycetes</taxon>
        <taxon>Archaeosporales</taxon>
        <taxon>Ambisporaceae</taxon>
        <taxon>Ambispora</taxon>
    </lineage>
</organism>
<dbReference type="Gene3D" id="3.40.50.720">
    <property type="entry name" value="NAD(P)-binding Rossmann-like Domain"/>
    <property type="match status" value="1"/>
</dbReference>
<dbReference type="Pfam" id="PF00106">
    <property type="entry name" value="adh_short"/>
    <property type="match status" value="1"/>
</dbReference>
<name>A0A9N8VA66_9GLOM</name>
<dbReference type="Proteomes" id="UP000789831">
    <property type="component" value="Unassembled WGS sequence"/>
</dbReference>
<dbReference type="PANTHER" id="PTHR44279">
    <property type="entry name" value="HYDROXYSTEROID (11-BETA) DEHYDROGENASE 1-LIKE B-RELATED"/>
    <property type="match status" value="1"/>
</dbReference>
<keyword evidence="2" id="KW-1185">Reference proteome</keyword>
<evidence type="ECO:0000313" key="1">
    <source>
        <dbReference type="EMBL" id="CAG8443362.1"/>
    </source>
</evidence>
<dbReference type="InterPro" id="IPR002347">
    <property type="entry name" value="SDR_fam"/>
</dbReference>
<dbReference type="EMBL" id="CAJVPL010000081">
    <property type="protein sequence ID" value="CAG8443362.1"/>
    <property type="molecule type" value="Genomic_DNA"/>
</dbReference>
<dbReference type="PRINTS" id="PR00081">
    <property type="entry name" value="GDHRDH"/>
</dbReference>
<dbReference type="AlphaFoldDB" id="A0A9N8VA66"/>
<dbReference type="GO" id="GO:0016491">
    <property type="term" value="F:oxidoreductase activity"/>
    <property type="evidence" value="ECO:0007669"/>
    <property type="project" value="TreeGrafter"/>
</dbReference>
<reference evidence="1" key="1">
    <citation type="submission" date="2021-06" db="EMBL/GenBank/DDBJ databases">
        <authorList>
            <person name="Kallberg Y."/>
            <person name="Tangrot J."/>
            <person name="Rosling A."/>
        </authorList>
    </citation>
    <scope>NUCLEOTIDE SEQUENCE</scope>
    <source>
        <strain evidence="1">MT106</strain>
    </source>
</reference>
<dbReference type="OrthoDB" id="1933717at2759"/>
<protein>
    <submittedName>
        <fullName evidence="1">8311_t:CDS:1</fullName>
    </submittedName>
</protein>
<gene>
    <name evidence="1" type="ORF">AGERDE_LOCUS1236</name>
</gene>
<comment type="caution">
    <text evidence="1">The sequence shown here is derived from an EMBL/GenBank/DDBJ whole genome shotgun (WGS) entry which is preliminary data.</text>
</comment>
<sequence length="298" mass="33335">MFWKYWSDATLSALQEKHVIVTGASKGLGEQFAYFLSANHVSHLVIAARTTDLLVQVSKRCIDLGCQKIKYITLDAGNEQECSFLITESVKFFPDGTIDMLILNHTDSVYDFMDFNAPPTEIIATLCRVTQVNYFGYAALAHHALPYMTNDLTTTIASMESPLTITVTTTRKTNIIVISSMSALLSIQKTHAYAASKSAINQYFIRLRDELRFQGLAKNCRISICILGAIGTQNFYRTVTNPNVLSQASDPKATVETIVRRSLCGDDWIYYPSSVGYIAWLSGFMPEVVSRLVNWLYT</sequence>
<dbReference type="PANTHER" id="PTHR44279:SF2">
    <property type="entry name" value="HYDROXYSTEROID (11-BETA) DEHYDROGENASE 1-LIKE B-RELATED"/>
    <property type="match status" value="1"/>
</dbReference>
<proteinExistence type="predicted"/>
<evidence type="ECO:0000313" key="2">
    <source>
        <dbReference type="Proteomes" id="UP000789831"/>
    </source>
</evidence>
<accession>A0A9N8VA66</accession>
<dbReference type="SUPFAM" id="SSF51735">
    <property type="entry name" value="NAD(P)-binding Rossmann-fold domains"/>
    <property type="match status" value="1"/>
</dbReference>